<organism evidence="1 2">
    <name type="scientific">Larkinella insperata</name>
    <dbReference type="NCBI Taxonomy" id="332158"/>
    <lineage>
        <taxon>Bacteria</taxon>
        <taxon>Pseudomonadati</taxon>
        <taxon>Bacteroidota</taxon>
        <taxon>Cytophagia</taxon>
        <taxon>Cytophagales</taxon>
        <taxon>Spirosomataceae</taxon>
        <taxon>Larkinella</taxon>
    </lineage>
</organism>
<keyword evidence="2" id="KW-1185">Reference proteome</keyword>
<proteinExistence type="predicted"/>
<accession>A0ABW3QA09</accession>
<gene>
    <name evidence="1" type="ORF">ACFQ4C_20625</name>
</gene>
<protein>
    <recommendedName>
        <fullName evidence="3">60S ribosomal protein L29</fullName>
    </recommendedName>
</protein>
<reference evidence="2" key="1">
    <citation type="journal article" date="2019" name="Int. J. Syst. Evol. Microbiol.">
        <title>The Global Catalogue of Microorganisms (GCM) 10K type strain sequencing project: providing services to taxonomists for standard genome sequencing and annotation.</title>
        <authorList>
            <consortium name="The Broad Institute Genomics Platform"/>
            <consortium name="The Broad Institute Genome Sequencing Center for Infectious Disease"/>
            <person name="Wu L."/>
            <person name="Ma J."/>
        </authorList>
    </citation>
    <scope>NUCLEOTIDE SEQUENCE [LARGE SCALE GENOMIC DNA]</scope>
    <source>
        <strain evidence="2">CCUG 55608</strain>
    </source>
</reference>
<dbReference type="EMBL" id="JBHTLP010000014">
    <property type="protein sequence ID" value="MFD1143544.1"/>
    <property type="molecule type" value="Genomic_DNA"/>
</dbReference>
<dbReference type="RefSeq" id="WP_379884418.1">
    <property type="nucleotide sequence ID" value="NZ_JBHTLP010000014.1"/>
</dbReference>
<evidence type="ECO:0000313" key="1">
    <source>
        <dbReference type="EMBL" id="MFD1143544.1"/>
    </source>
</evidence>
<evidence type="ECO:0008006" key="3">
    <source>
        <dbReference type="Google" id="ProtNLM"/>
    </source>
</evidence>
<sequence length="82" mass="9327">MENRSTRPAGRSNWANAGLLRKKCKSRQHHKYFNVLNTSFIKFNTEPFRKEYKRFVKNNIGLSEKAGAPGLTKGGEKAKKTG</sequence>
<dbReference type="Proteomes" id="UP001597116">
    <property type="component" value="Unassembled WGS sequence"/>
</dbReference>
<comment type="caution">
    <text evidence="1">The sequence shown here is derived from an EMBL/GenBank/DDBJ whole genome shotgun (WGS) entry which is preliminary data.</text>
</comment>
<evidence type="ECO:0000313" key="2">
    <source>
        <dbReference type="Proteomes" id="UP001597116"/>
    </source>
</evidence>
<name>A0ABW3QA09_9BACT</name>